<dbReference type="EMBL" id="JBHSNW010000029">
    <property type="protein sequence ID" value="MFC5821029.1"/>
    <property type="molecule type" value="Genomic_DNA"/>
</dbReference>
<dbReference type="Pfam" id="PF22124">
    <property type="entry name" value="Glyco_hydro_95_cat"/>
    <property type="match status" value="1"/>
</dbReference>
<evidence type="ECO:0000313" key="4">
    <source>
        <dbReference type="Proteomes" id="UP001596096"/>
    </source>
</evidence>
<evidence type="ECO:0000313" key="3">
    <source>
        <dbReference type="EMBL" id="MFC5821029.1"/>
    </source>
</evidence>
<dbReference type="SMART" id="SM00458">
    <property type="entry name" value="RICIN"/>
    <property type="match status" value="2"/>
</dbReference>
<comment type="caution">
    <text evidence="3">The sequence shown here is derived from an EMBL/GenBank/DDBJ whole genome shotgun (WGS) entry which is preliminary data.</text>
</comment>
<feature type="chain" id="PRO_5045967731" evidence="1">
    <location>
        <begin position="28"/>
        <end position="1056"/>
    </location>
</feature>
<dbReference type="PANTHER" id="PTHR31084:SF19">
    <property type="entry name" value="GLYCOSYL HYDROLASE FAMILY 95 N-TERMINAL DOMAIN-CONTAINING PROTEIN"/>
    <property type="match status" value="1"/>
</dbReference>
<organism evidence="3 4">
    <name type="scientific">Nonomuraea harbinensis</name>
    <dbReference type="NCBI Taxonomy" id="1286938"/>
    <lineage>
        <taxon>Bacteria</taxon>
        <taxon>Bacillati</taxon>
        <taxon>Actinomycetota</taxon>
        <taxon>Actinomycetes</taxon>
        <taxon>Streptosporangiales</taxon>
        <taxon>Streptosporangiaceae</taxon>
        <taxon>Nonomuraea</taxon>
    </lineage>
</organism>
<dbReference type="PROSITE" id="PS50231">
    <property type="entry name" value="RICIN_B_LECTIN"/>
    <property type="match status" value="2"/>
</dbReference>
<proteinExistence type="predicted"/>
<name>A0ABW1C5X0_9ACTN</name>
<keyword evidence="3" id="KW-0378">Hydrolase</keyword>
<dbReference type="Proteomes" id="UP001596096">
    <property type="component" value="Unassembled WGS sequence"/>
</dbReference>
<dbReference type="Pfam" id="PF21307">
    <property type="entry name" value="Glyco_hydro_95_C"/>
    <property type="match status" value="1"/>
</dbReference>
<dbReference type="GO" id="GO:0016787">
    <property type="term" value="F:hydrolase activity"/>
    <property type="evidence" value="ECO:0007669"/>
    <property type="project" value="UniProtKB-KW"/>
</dbReference>
<accession>A0ABW1C5X0</accession>
<gene>
    <name evidence="3" type="ORF">ACFPUY_38545</name>
</gene>
<sequence>MRSLKTALALACLAAAALMPIPTAAQATTATTTTATTSTSAAVEPDTLWYAQPATAWESQALPIGNGALGAMVFGGVGSEQLQFNEKTLWTGGPGTAGYTYGNWTSPRPSALQEVVDAIDADGKAAPGWVTGKLGQARTGYGAYQTFGDLRLDMADANPAHTGYRRSLNIRDAVAKVSYTSAGTVFDREYFASHPGGVVAGRLTANQPGKISFTLRYTSPRSDFTATANGGRLTIRGALAGNGLAFESQIQVEAEGGTVTGGNGQVRVTGADSATFVMSAGTDYAPRYPTYRGTDPHAAVTRAVDAAAAMPYADLRAAHVADHRALFDRVSLDLGGALPDKPTDQLRAAYTGGASPDDRGLEELFYQYGRYLLIASSRPGSLPANLQGVWNNSTAPPWSADYHTNINLQMNYWPAAQANLAETAEPFTAFVEDLKAAGTKSATDMFGAPGWVVHNETNPYGFTGVHDWATAFWFPEANGWLASQVYDLYRFNQDQAFLRDRAYPLLKGAAEFWLASLRTDPRDGKLVVTPSYSPEHGDFTAGGAMAQQIVWGLLTDTLAAARKLGADTALQGRLTTALDRLDPGLRIGSWGQLQEWKADLDGRTNTHRHVSHLYALHPGNQISPATTPQFAEAAKTSLTARGDGGTGWSKAWKINFWARLLDGDHAHKMLAEQLKGSTLANLFDTHPPFQIDGNFGATSGVTEMLVQSQNGDVHLLPARPAAWRSGSVTGLKARGDVTVGASWQADGRTEFILTPKNSGPLAVRGHLFTGPFTLVDTTTGQTVTATRDGDRVSFTATAGRTYRATGTIAAVRKAANPLHHPATGRCAGLAGGTPAPGTAVQTAACDGSAGQDWTYDPATAALTSRSGLCLDAFGGSSADGTALIGWPCSGSANQRWTLTAGGTLTGIGGMCVTVNGSAVRLGTCVSGSAAQKWAVALVGSASDRCLAAGSGNGSPVTIQSCDRSAGQRWTLGGAAGAVTAGTGLCLDASGGGSADDTPVIAWPCSGSANQEWTLNPDGTLTGIGGKCLDVKNAATAAGSALVLWTCHGGANQRWIL</sequence>
<dbReference type="InterPro" id="IPR054363">
    <property type="entry name" value="GH95_cat"/>
</dbReference>
<keyword evidence="1" id="KW-0732">Signal</keyword>
<dbReference type="InterPro" id="IPR027414">
    <property type="entry name" value="GH95_N_dom"/>
</dbReference>
<protein>
    <submittedName>
        <fullName evidence="3">Glycoside hydrolase N-terminal domain-containing protein</fullName>
    </submittedName>
</protein>
<dbReference type="Pfam" id="PF14498">
    <property type="entry name" value="Glyco_hyd_65N_2"/>
    <property type="match status" value="1"/>
</dbReference>
<dbReference type="InterPro" id="IPR049053">
    <property type="entry name" value="AFCA-like_C"/>
</dbReference>
<dbReference type="CDD" id="cd23418">
    <property type="entry name" value="beta-trefoil_Ricin_XLN-like"/>
    <property type="match status" value="1"/>
</dbReference>
<evidence type="ECO:0000256" key="1">
    <source>
        <dbReference type="SAM" id="SignalP"/>
    </source>
</evidence>
<feature type="domain" description="Ricin B lectin" evidence="2">
    <location>
        <begin position="812"/>
        <end position="936"/>
    </location>
</feature>
<dbReference type="InterPro" id="IPR000772">
    <property type="entry name" value="Ricin_B_lectin"/>
</dbReference>
<dbReference type="PANTHER" id="PTHR31084">
    <property type="entry name" value="ALPHA-L-FUCOSIDASE 2"/>
    <property type="match status" value="1"/>
</dbReference>
<dbReference type="RefSeq" id="WP_219546442.1">
    <property type="nucleotide sequence ID" value="NZ_JAHKRN010000024.1"/>
</dbReference>
<feature type="signal peptide" evidence="1">
    <location>
        <begin position="1"/>
        <end position="27"/>
    </location>
</feature>
<feature type="domain" description="Ricin B lectin" evidence="2">
    <location>
        <begin position="937"/>
        <end position="1056"/>
    </location>
</feature>
<dbReference type="CDD" id="cd00161">
    <property type="entry name" value="beta-trefoil_Ricin-like"/>
    <property type="match status" value="1"/>
</dbReference>
<reference evidence="4" key="1">
    <citation type="journal article" date="2019" name="Int. J. Syst. Evol. Microbiol.">
        <title>The Global Catalogue of Microorganisms (GCM) 10K type strain sequencing project: providing services to taxonomists for standard genome sequencing and annotation.</title>
        <authorList>
            <consortium name="The Broad Institute Genomics Platform"/>
            <consortium name="The Broad Institute Genome Sequencing Center for Infectious Disease"/>
            <person name="Wu L."/>
            <person name="Ma J."/>
        </authorList>
    </citation>
    <scope>NUCLEOTIDE SEQUENCE [LARGE SCALE GENOMIC DNA]</scope>
    <source>
        <strain evidence="4">CGMCC 4.7106</strain>
    </source>
</reference>
<keyword evidence="4" id="KW-1185">Reference proteome</keyword>
<evidence type="ECO:0000259" key="2">
    <source>
        <dbReference type="SMART" id="SM00458"/>
    </source>
</evidence>
<dbReference type="Pfam" id="PF00652">
    <property type="entry name" value="Ricin_B_lectin"/>
    <property type="match status" value="2"/>
</dbReference>